<evidence type="ECO:0000313" key="1">
    <source>
        <dbReference type="EMBL" id="GGD48809.1"/>
    </source>
</evidence>
<keyword evidence="2" id="KW-1185">Reference proteome</keyword>
<protein>
    <submittedName>
        <fullName evidence="1">Uncharacterized protein</fullName>
    </submittedName>
</protein>
<reference evidence="2" key="1">
    <citation type="journal article" date="2019" name="Int. J. Syst. Evol. Microbiol.">
        <title>The Global Catalogue of Microorganisms (GCM) 10K type strain sequencing project: providing services to taxonomists for standard genome sequencing and annotation.</title>
        <authorList>
            <consortium name="The Broad Institute Genomics Platform"/>
            <consortium name="The Broad Institute Genome Sequencing Center for Infectious Disease"/>
            <person name="Wu L."/>
            <person name="Ma J."/>
        </authorList>
    </citation>
    <scope>NUCLEOTIDE SEQUENCE [LARGE SCALE GENOMIC DNA]</scope>
    <source>
        <strain evidence="2">CGMCC 1.12923</strain>
    </source>
</reference>
<gene>
    <name evidence="1" type="ORF">GCM10011357_00950</name>
</gene>
<accession>A0ABQ1QVU3</accession>
<comment type="caution">
    <text evidence="1">The sequence shown here is derived from an EMBL/GenBank/DDBJ whole genome shotgun (WGS) entry which is preliminary data.</text>
</comment>
<dbReference type="EMBL" id="BMGJ01000001">
    <property type="protein sequence ID" value="GGD48809.1"/>
    <property type="molecule type" value="Genomic_DNA"/>
</dbReference>
<evidence type="ECO:0000313" key="2">
    <source>
        <dbReference type="Proteomes" id="UP000614272"/>
    </source>
</evidence>
<sequence>MPDNGIRASHKPLDPLRDGIYSTNILGQSNKLAPTRYALLRDLRVSAVKSVFDVVRGKKLL</sequence>
<proteinExistence type="predicted"/>
<name>A0ABQ1QVU3_9ALTE</name>
<organism evidence="1 2">
    <name type="scientific">Lacimicrobium alkaliphilum</name>
    <dbReference type="NCBI Taxonomy" id="1526571"/>
    <lineage>
        <taxon>Bacteria</taxon>
        <taxon>Pseudomonadati</taxon>
        <taxon>Pseudomonadota</taxon>
        <taxon>Gammaproteobacteria</taxon>
        <taxon>Alteromonadales</taxon>
        <taxon>Alteromonadaceae</taxon>
        <taxon>Lacimicrobium</taxon>
    </lineage>
</organism>
<dbReference type="Proteomes" id="UP000614272">
    <property type="component" value="Unassembled WGS sequence"/>
</dbReference>